<proteinExistence type="predicted"/>
<feature type="compositionally biased region" description="Basic and acidic residues" evidence="2">
    <location>
        <begin position="109"/>
        <end position="127"/>
    </location>
</feature>
<keyword evidence="1" id="KW-0175">Coiled coil</keyword>
<protein>
    <submittedName>
        <fullName evidence="3">Uncharacterized protein</fullName>
    </submittedName>
</protein>
<feature type="compositionally biased region" description="Polar residues" evidence="2">
    <location>
        <begin position="203"/>
        <end position="215"/>
    </location>
</feature>
<evidence type="ECO:0000313" key="4">
    <source>
        <dbReference type="Proteomes" id="UP000886520"/>
    </source>
</evidence>
<feature type="compositionally biased region" description="Acidic residues" evidence="2">
    <location>
        <begin position="240"/>
        <end position="255"/>
    </location>
</feature>
<evidence type="ECO:0000256" key="1">
    <source>
        <dbReference type="SAM" id="Coils"/>
    </source>
</evidence>
<dbReference type="Proteomes" id="UP000886520">
    <property type="component" value="Chromosome 14"/>
</dbReference>
<feature type="compositionally biased region" description="Polar residues" evidence="2">
    <location>
        <begin position="1"/>
        <end position="13"/>
    </location>
</feature>
<feature type="region of interest" description="Disordered" evidence="2">
    <location>
        <begin position="1"/>
        <end position="32"/>
    </location>
</feature>
<dbReference type="PANTHER" id="PTHR33701">
    <property type="entry name" value="TRANSMEMBRANE PROTEIN"/>
    <property type="match status" value="1"/>
</dbReference>
<dbReference type="PANTHER" id="PTHR33701:SF2">
    <property type="entry name" value="TRANSMEMBRANE PROTEIN"/>
    <property type="match status" value="1"/>
</dbReference>
<feature type="compositionally biased region" description="Basic and acidic residues" evidence="2">
    <location>
        <begin position="609"/>
        <end position="626"/>
    </location>
</feature>
<name>A0A9D4ULR0_ADICA</name>
<reference evidence="3" key="1">
    <citation type="submission" date="2021-01" db="EMBL/GenBank/DDBJ databases">
        <title>Adiantum capillus-veneris genome.</title>
        <authorList>
            <person name="Fang Y."/>
            <person name="Liao Q."/>
        </authorList>
    </citation>
    <scope>NUCLEOTIDE SEQUENCE</scope>
    <source>
        <strain evidence="3">H3</strain>
        <tissue evidence="3">Leaf</tissue>
    </source>
</reference>
<accession>A0A9D4ULR0</accession>
<keyword evidence="4" id="KW-1185">Reference proteome</keyword>
<organism evidence="3 4">
    <name type="scientific">Adiantum capillus-veneris</name>
    <name type="common">Maidenhair fern</name>
    <dbReference type="NCBI Taxonomy" id="13818"/>
    <lineage>
        <taxon>Eukaryota</taxon>
        <taxon>Viridiplantae</taxon>
        <taxon>Streptophyta</taxon>
        <taxon>Embryophyta</taxon>
        <taxon>Tracheophyta</taxon>
        <taxon>Polypodiopsida</taxon>
        <taxon>Polypodiidae</taxon>
        <taxon>Polypodiales</taxon>
        <taxon>Pteridineae</taxon>
        <taxon>Pteridaceae</taxon>
        <taxon>Vittarioideae</taxon>
        <taxon>Adiantum</taxon>
    </lineage>
</organism>
<comment type="caution">
    <text evidence="3">The sequence shown here is derived from an EMBL/GenBank/DDBJ whole genome shotgun (WGS) entry which is preliminary data.</text>
</comment>
<dbReference type="EMBL" id="JABFUD020000014">
    <property type="protein sequence ID" value="KAI5070230.1"/>
    <property type="molecule type" value="Genomic_DNA"/>
</dbReference>
<evidence type="ECO:0000313" key="3">
    <source>
        <dbReference type="EMBL" id="KAI5070230.1"/>
    </source>
</evidence>
<feature type="compositionally biased region" description="Polar residues" evidence="2">
    <location>
        <begin position="598"/>
        <end position="608"/>
    </location>
</feature>
<gene>
    <name evidence="3" type="ORF">GOP47_0014573</name>
</gene>
<evidence type="ECO:0000256" key="2">
    <source>
        <dbReference type="SAM" id="MobiDB-lite"/>
    </source>
</evidence>
<feature type="compositionally biased region" description="Basic and acidic residues" evidence="2">
    <location>
        <begin position="558"/>
        <end position="592"/>
    </location>
</feature>
<sequence>MEEGNQALQSTMDPSSSSSLLERRPSGEEDPAAMTIEFLRARLLSERSVSKAARERSQQLAKKVSELEERLEVEIQLRKKIEADRLEILLKYKAELSEEYGDFFASSLGERDESALDSPNSRKHDNNEEFVSYTPNEDGEGLPHSRLEQFDRSDSSQQFSREDANDEDDETDHSGREKGVLSWGKRKGSKKEFGHGTDWLGRNFSQRSLTSTDGESPQKKWAGKSVRQIRKRESRSNDTNEGENGETQAPEDGDSEQPATLQERLPCEDERDTEVERVLEQQAELIEQYEAEENAQRAWEAKFKEGKALSNYENVISPSKTEGKLEGMISTHTVEEGFINKDEAANPAATESSLPNEIVIRHSRKVHPEDIPKGTQEGLIESESIQKNNLQDTDEPIVPFESKATSSNVDQVGVGKSDREPFRAEKGTEGVKSLEVLNGDSLQCQVSSNVGAEQSTEQSIGLTVELGKRSKYKKHLSSSFRFAVFPEAEPIAGSSPQMHGFTTYKQDEDRTEESDEVNGSRGGSGLPDSHPHDSEGPVASLDSQVNANGSPAMGDCPITREDAESQEREEGMLKEDILEREKPLRHSSENRIMDPSPNAGSSNNLTSHSFKEDENTRMKGLEREQDLPPVQGRHVPEAPFYKGGRGPGSSEYPQQQHYSNFPPPSDYGSQPLKDLDGANFDNLALYSGGSHGPGLHAVAHEETAYRGHRRSLDGFDRVADVLRVLQIAKFQVQSSPEQDVPSIGERNGYDGSDAFYTEPPRLPSIYAAPPQPYAVSAPYSSRGAAPYIHNMHGWGAVSAGYGVGSSRQVANAPYMNYLSRVPETQNMLPPPLSGVQNNVYHYDTRQHK</sequence>
<feature type="region of interest" description="Disordered" evidence="2">
    <location>
        <begin position="107"/>
        <end position="275"/>
    </location>
</feature>
<feature type="region of interest" description="Disordered" evidence="2">
    <location>
        <begin position="491"/>
        <end position="674"/>
    </location>
</feature>
<dbReference type="OrthoDB" id="1939754at2759"/>
<dbReference type="AlphaFoldDB" id="A0A9D4ULR0"/>
<feature type="compositionally biased region" description="Basic and acidic residues" evidence="2">
    <location>
        <begin position="141"/>
        <end position="154"/>
    </location>
</feature>
<feature type="coiled-coil region" evidence="1">
    <location>
        <begin position="50"/>
        <end position="84"/>
    </location>
</feature>